<dbReference type="Proteomes" id="UP000035548">
    <property type="component" value="Chromosome"/>
</dbReference>
<dbReference type="EMBL" id="CP011546">
    <property type="protein sequence ID" value="AKK10659.1"/>
    <property type="molecule type" value="Genomic_DNA"/>
</dbReference>
<dbReference type="PATRIC" id="fig|1072256.5.peg.645"/>
<proteinExistence type="predicted"/>
<reference evidence="3" key="2">
    <citation type="submission" date="2015-05" db="EMBL/GenBank/DDBJ databases">
        <title>Complete genome sequence of Corynebacterium uterequi DSM 45634, isolated from the uterus of a maiden mare.</title>
        <authorList>
            <person name="Ruckert C."/>
            <person name="Albersmeier A."/>
            <person name="Winkler A."/>
            <person name="Tauch A."/>
        </authorList>
    </citation>
    <scope>NUCLEOTIDE SEQUENCE [LARGE SCALE GENOMIC DNA]</scope>
    <source>
        <strain evidence="3">DSM 45634</strain>
    </source>
</reference>
<name>A0A0G3HBM4_9CORY</name>
<dbReference type="RefSeq" id="WP_047259207.1">
    <property type="nucleotide sequence ID" value="NZ_CP011546.1"/>
</dbReference>
<sequence length="91" mass="9684">MNRKIIEAIAVIVLLVGGVTLVVNGHMWWAALAFVAAAGLGLSAIPSTLPLKKGEEISTRPDPQEVRQYRLDNPGTSLSEAYVAVADVKKS</sequence>
<protein>
    <submittedName>
        <fullName evidence="2">Uncharacterized protein</fullName>
    </submittedName>
</protein>
<organism evidence="2 3">
    <name type="scientific">Corynebacterium uterequi</name>
    <dbReference type="NCBI Taxonomy" id="1072256"/>
    <lineage>
        <taxon>Bacteria</taxon>
        <taxon>Bacillati</taxon>
        <taxon>Actinomycetota</taxon>
        <taxon>Actinomycetes</taxon>
        <taxon>Mycobacteriales</taxon>
        <taxon>Corynebacteriaceae</taxon>
        <taxon>Corynebacterium</taxon>
    </lineage>
</organism>
<feature type="transmembrane region" description="Helical" evidence="1">
    <location>
        <begin position="5"/>
        <end position="23"/>
    </location>
</feature>
<evidence type="ECO:0000313" key="3">
    <source>
        <dbReference type="Proteomes" id="UP000035548"/>
    </source>
</evidence>
<gene>
    <name evidence="2" type="ORF">CUTER_03250</name>
</gene>
<evidence type="ECO:0000256" key="1">
    <source>
        <dbReference type="SAM" id="Phobius"/>
    </source>
</evidence>
<evidence type="ECO:0000313" key="2">
    <source>
        <dbReference type="EMBL" id="AKK10659.1"/>
    </source>
</evidence>
<dbReference type="KEGG" id="cut:CUTER_03250"/>
<keyword evidence="1" id="KW-1133">Transmembrane helix</keyword>
<keyword evidence="1" id="KW-0812">Transmembrane</keyword>
<accession>A0A0G3HBM4</accession>
<keyword evidence="3" id="KW-1185">Reference proteome</keyword>
<feature type="transmembrane region" description="Helical" evidence="1">
    <location>
        <begin position="29"/>
        <end position="51"/>
    </location>
</feature>
<dbReference type="AlphaFoldDB" id="A0A0G3HBM4"/>
<reference evidence="2 3" key="1">
    <citation type="journal article" date="2015" name="Genome Announc.">
        <title>Virulence Factor Genes Detected in the Complete Genome Sequence of Corynebacterium uterequi DSM 45634, Isolated from the Uterus of a Maiden Mare.</title>
        <authorList>
            <person name="Ruckert C."/>
            <person name="Kriete M."/>
            <person name="Jaenicke S."/>
            <person name="Winkler A."/>
            <person name="Tauch A."/>
        </authorList>
    </citation>
    <scope>NUCLEOTIDE SEQUENCE [LARGE SCALE GENOMIC DNA]</scope>
    <source>
        <strain evidence="2 3">DSM 45634</strain>
    </source>
</reference>
<keyword evidence="1" id="KW-0472">Membrane</keyword>